<proteinExistence type="predicted"/>
<dbReference type="AlphaFoldDB" id="A0A7W7TWV4"/>
<evidence type="ECO:0000313" key="5">
    <source>
        <dbReference type="Proteomes" id="UP000582643"/>
    </source>
</evidence>
<name>A0A7W7TWV4_9ACTN</name>
<gene>
    <name evidence="4" type="ORF">GGE06_001621</name>
</gene>
<dbReference type="InterPro" id="IPR008995">
    <property type="entry name" value="Mo/tungstate-bd_C_term_dom"/>
</dbReference>
<dbReference type="PANTHER" id="PTHR30432">
    <property type="entry name" value="TRANSCRIPTIONAL REGULATOR MODE"/>
    <property type="match status" value="1"/>
</dbReference>
<comment type="caution">
    <text evidence="4">The sequence shown here is derived from an EMBL/GenBank/DDBJ whole genome shotgun (WGS) entry which is preliminary data.</text>
</comment>
<feature type="domain" description="Mop" evidence="3">
    <location>
        <begin position="17"/>
        <end position="83"/>
    </location>
</feature>
<dbReference type="Gene3D" id="2.40.50.100">
    <property type="match status" value="2"/>
</dbReference>
<dbReference type="InterPro" id="IPR004606">
    <property type="entry name" value="Mop_domain"/>
</dbReference>
<dbReference type="EMBL" id="JACHJY010000002">
    <property type="protein sequence ID" value="MBB4980713.1"/>
    <property type="molecule type" value="Genomic_DNA"/>
</dbReference>
<dbReference type="PROSITE" id="PS51866">
    <property type="entry name" value="MOP"/>
    <property type="match status" value="2"/>
</dbReference>
<dbReference type="NCBIfam" id="TIGR00638">
    <property type="entry name" value="Mop"/>
    <property type="match status" value="2"/>
</dbReference>
<dbReference type="InterPro" id="IPR051815">
    <property type="entry name" value="Molybdate_resp_trans_reg"/>
</dbReference>
<sequence length="154" mass="15390">MEATTARFRLCEAFSMTLSIRNQLPGTVTAVTTGEAMASVKVRLAGGQDVTAAITADAVKDLALAEGSAVRALVKSTEVALATGPVEGISIRNQLAGSVTEVSTGGAMASVKVSVEGGELTAAITKDAVEDLGLKPGTAVVALIKSTEISVSAA</sequence>
<dbReference type="SUPFAM" id="SSF50331">
    <property type="entry name" value="MOP-like"/>
    <property type="match status" value="2"/>
</dbReference>
<organism evidence="4 5">
    <name type="scientific">Streptomyces nymphaeiformis</name>
    <dbReference type="NCBI Taxonomy" id="2663842"/>
    <lineage>
        <taxon>Bacteria</taxon>
        <taxon>Bacillati</taxon>
        <taxon>Actinomycetota</taxon>
        <taxon>Actinomycetes</taxon>
        <taxon>Kitasatosporales</taxon>
        <taxon>Streptomycetaceae</taxon>
        <taxon>Streptomyces</taxon>
    </lineage>
</organism>
<reference evidence="4 5" key="1">
    <citation type="submission" date="2020-08" db="EMBL/GenBank/DDBJ databases">
        <title>Genomic Encyclopedia of Type Strains, Phase III (KMG-III): the genomes of soil and plant-associated and newly described type strains.</title>
        <authorList>
            <person name="Whitman W."/>
        </authorList>
    </citation>
    <scope>NUCLEOTIDE SEQUENCE [LARGE SCALE GENOMIC DNA]</scope>
    <source>
        <strain evidence="4 5">SFB5A</strain>
    </source>
</reference>
<dbReference type="Pfam" id="PF03459">
    <property type="entry name" value="TOBE"/>
    <property type="match status" value="2"/>
</dbReference>
<dbReference type="PANTHER" id="PTHR30432:SF1">
    <property type="entry name" value="DNA-BINDING TRANSCRIPTIONAL DUAL REGULATOR MODE"/>
    <property type="match status" value="1"/>
</dbReference>
<dbReference type="GO" id="GO:0015689">
    <property type="term" value="P:molybdate ion transport"/>
    <property type="evidence" value="ECO:0007669"/>
    <property type="project" value="InterPro"/>
</dbReference>
<dbReference type="Proteomes" id="UP000582643">
    <property type="component" value="Unassembled WGS sequence"/>
</dbReference>
<accession>A0A7W7TWV4</accession>
<feature type="domain" description="Mop" evidence="3">
    <location>
        <begin position="88"/>
        <end position="153"/>
    </location>
</feature>
<dbReference type="InterPro" id="IPR005116">
    <property type="entry name" value="Transp-assoc_OB_typ1"/>
</dbReference>
<keyword evidence="1 2" id="KW-0500">Molybdenum</keyword>
<evidence type="ECO:0000256" key="1">
    <source>
        <dbReference type="ARBA" id="ARBA00022505"/>
    </source>
</evidence>
<protein>
    <submittedName>
        <fullName evidence="4">Molybdate transport system regulatory protein</fullName>
    </submittedName>
</protein>
<keyword evidence="5" id="KW-1185">Reference proteome</keyword>
<evidence type="ECO:0000259" key="3">
    <source>
        <dbReference type="PROSITE" id="PS51866"/>
    </source>
</evidence>
<evidence type="ECO:0000256" key="2">
    <source>
        <dbReference type="PROSITE-ProRule" id="PRU01213"/>
    </source>
</evidence>
<evidence type="ECO:0000313" key="4">
    <source>
        <dbReference type="EMBL" id="MBB4980713.1"/>
    </source>
</evidence>